<evidence type="ECO:0008006" key="4">
    <source>
        <dbReference type="Google" id="ProtNLM"/>
    </source>
</evidence>
<name>A0A7W0DL10_9ACTN</name>
<keyword evidence="1" id="KW-0472">Membrane</keyword>
<protein>
    <recommendedName>
        <fullName evidence="4">DUF5134 domain-containing protein</fullName>
    </recommendedName>
</protein>
<gene>
    <name evidence="2" type="ORF">H1D24_14985</name>
</gene>
<evidence type="ECO:0000313" key="3">
    <source>
        <dbReference type="Proteomes" id="UP000545761"/>
    </source>
</evidence>
<dbReference type="AlphaFoldDB" id="A0A7W0DL10"/>
<proteinExistence type="predicted"/>
<evidence type="ECO:0000256" key="1">
    <source>
        <dbReference type="SAM" id="Phobius"/>
    </source>
</evidence>
<dbReference type="EMBL" id="JACEHE010000007">
    <property type="protein sequence ID" value="MBA2947067.1"/>
    <property type="molecule type" value="Genomic_DNA"/>
</dbReference>
<feature type="transmembrane region" description="Helical" evidence="1">
    <location>
        <begin position="6"/>
        <end position="27"/>
    </location>
</feature>
<feature type="transmembrane region" description="Helical" evidence="1">
    <location>
        <begin position="163"/>
        <end position="181"/>
    </location>
</feature>
<feature type="transmembrane region" description="Helical" evidence="1">
    <location>
        <begin position="121"/>
        <end position="142"/>
    </location>
</feature>
<sequence length="182" mass="18198">MGHVSALHTVLMAVMALLGAVCALAALWSGRRGDTARCWLPHLAMGTVMAAACLPSAGAVVPWAGAAALAAVAVWSARLATRPATVGWYTCADLMACAVLLALTAWAASAPAGPTGHATPPGAAVAATVAVTLAWAGTRAALFAGTLPPPSRTTDRDPWGARLVRLGGPVMVPLMGVMVLTA</sequence>
<reference evidence="2 3" key="1">
    <citation type="submission" date="2020-07" db="EMBL/GenBank/DDBJ databases">
        <title>Streptomyces isolated from Indian soil.</title>
        <authorList>
            <person name="Mandal S."/>
            <person name="Maiti P.K."/>
        </authorList>
    </citation>
    <scope>NUCLEOTIDE SEQUENCE [LARGE SCALE GENOMIC DNA]</scope>
    <source>
        <strain evidence="2 3">PSKA28</strain>
    </source>
</reference>
<feature type="transmembrane region" description="Helical" evidence="1">
    <location>
        <begin position="88"/>
        <end position="109"/>
    </location>
</feature>
<keyword evidence="1" id="KW-0812">Transmembrane</keyword>
<feature type="transmembrane region" description="Helical" evidence="1">
    <location>
        <begin position="39"/>
        <end position="57"/>
    </location>
</feature>
<dbReference type="Proteomes" id="UP000545761">
    <property type="component" value="Unassembled WGS sequence"/>
</dbReference>
<comment type="caution">
    <text evidence="2">The sequence shown here is derived from an EMBL/GenBank/DDBJ whole genome shotgun (WGS) entry which is preliminary data.</text>
</comment>
<dbReference type="RefSeq" id="WP_181658013.1">
    <property type="nucleotide sequence ID" value="NZ_JACEHE010000007.1"/>
</dbReference>
<accession>A0A7W0DL10</accession>
<organism evidence="2 3">
    <name type="scientific">Streptomyces himalayensis subsp. himalayensis</name>
    <dbReference type="NCBI Taxonomy" id="2756131"/>
    <lineage>
        <taxon>Bacteria</taxon>
        <taxon>Bacillati</taxon>
        <taxon>Actinomycetota</taxon>
        <taxon>Actinomycetes</taxon>
        <taxon>Kitasatosporales</taxon>
        <taxon>Streptomycetaceae</taxon>
        <taxon>Streptomyces</taxon>
        <taxon>Streptomyces himalayensis</taxon>
    </lineage>
</organism>
<keyword evidence="1" id="KW-1133">Transmembrane helix</keyword>
<evidence type="ECO:0000313" key="2">
    <source>
        <dbReference type="EMBL" id="MBA2947067.1"/>
    </source>
</evidence>